<dbReference type="AlphaFoldDB" id="X1MH23"/>
<proteinExistence type="predicted"/>
<protein>
    <submittedName>
        <fullName evidence="1">Uncharacterized protein</fullName>
    </submittedName>
</protein>
<sequence>GGTKVDLWLDEIASQDMNKAQLLLINEILIPALNNITVLGGQKSKGAGKVGIEII</sequence>
<gene>
    <name evidence="1" type="ORF">S06H3_26663</name>
</gene>
<organism evidence="1">
    <name type="scientific">marine sediment metagenome</name>
    <dbReference type="NCBI Taxonomy" id="412755"/>
    <lineage>
        <taxon>unclassified sequences</taxon>
        <taxon>metagenomes</taxon>
        <taxon>ecological metagenomes</taxon>
    </lineage>
</organism>
<accession>X1MH23</accession>
<feature type="non-terminal residue" evidence="1">
    <location>
        <position position="1"/>
    </location>
</feature>
<comment type="caution">
    <text evidence="1">The sequence shown here is derived from an EMBL/GenBank/DDBJ whole genome shotgun (WGS) entry which is preliminary data.</text>
</comment>
<name>X1MH23_9ZZZZ</name>
<evidence type="ECO:0000313" key="1">
    <source>
        <dbReference type="EMBL" id="GAI30568.1"/>
    </source>
</evidence>
<dbReference type="EMBL" id="BARV01015432">
    <property type="protein sequence ID" value="GAI30568.1"/>
    <property type="molecule type" value="Genomic_DNA"/>
</dbReference>
<reference evidence="1" key="1">
    <citation type="journal article" date="2014" name="Front. Microbiol.">
        <title>High frequency of phylogenetically diverse reductive dehalogenase-homologous genes in deep subseafloor sedimentary metagenomes.</title>
        <authorList>
            <person name="Kawai M."/>
            <person name="Futagami T."/>
            <person name="Toyoda A."/>
            <person name="Takaki Y."/>
            <person name="Nishi S."/>
            <person name="Hori S."/>
            <person name="Arai W."/>
            <person name="Tsubouchi T."/>
            <person name="Morono Y."/>
            <person name="Uchiyama I."/>
            <person name="Ito T."/>
            <person name="Fujiyama A."/>
            <person name="Inagaki F."/>
            <person name="Takami H."/>
        </authorList>
    </citation>
    <scope>NUCLEOTIDE SEQUENCE</scope>
    <source>
        <strain evidence="1">Expedition CK06-06</strain>
    </source>
</reference>